<dbReference type="CDD" id="cd07043">
    <property type="entry name" value="STAS_anti-anti-sigma_factors"/>
    <property type="match status" value="1"/>
</dbReference>
<reference evidence="2 3" key="1">
    <citation type="submission" date="2019-03" db="EMBL/GenBank/DDBJ databases">
        <title>Draft Genome Sequences of Six Type Strains of the Genus Massilia.</title>
        <authorList>
            <person name="Miess H."/>
            <person name="Frediansyhah A."/>
            <person name="Gross H."/>
        </authorList>
    </citation>
    <scope>NUCLEOTIDE SEQUENCE [LARGE SCALE GENOMIC DNA]</scope>
    <source>
        <strain evidence="2 3">DSM 17505</strain>
    </source>
</reference>
<dbReference type="EMBL" id="CP038026">
    <property type="protein sequence ID" value="QBQ37649.1"/>
    <property type="molecule type" value="Genomic_DNA"/>
</dbReference>
<dbReference type="SUPFAM" id="SSF52091">
    <property type="entry name" value="SpoIIaa-like"/>
    <property type="match status" value="1"/>
</dbReference>
<organism evidence="2 3">
    <name type="scientific">Pseudoduganella plicata</name>
    <dbReference type="NCBI Taxonomy" id="321984"/>
    <lineage>
        <taxon>Bacteria</taxon>
        <taxon>Pseudomonadati</taxon>
        <taxon>Pseudomonadota</taxon>
        <taxon>Betaproteobacteria</taxon>
        <taxon>Burkholderiales</taxon>
        <taxon>Oxalobacteraceae</taxon>
        <taxon>Telluria group</taxon>
        <taxon>Pseudoduganella</taxon>
    </lineage>
</organism>
<keyword evidence="3" id="KW-1185">Reference proteome</keyword>
<dbReference type="InterPro" id="IPR058548">
    <property type="entry name" value="MlaB-like_STAS"/>
</dbReference>
<dbReference type="Proteomes" id="UP000294359">
    <property type="component" value="Chromosome"/>
</dbReference>
<dbReference type="RefSeq" id="WP_134386131.1">
    <property type="nucleotide sequence ID" value="NZ_CP038026.1"/>
</dbReference>
<accession>A0ABX5SB91</accession>
<name>A0ABX5SB91_9BURK</name>
<proteinExistence type="predicted"/>
<dbReference type="Gene3D" id="3.30.750.24">
    <property type="entry name" value="STAS domain"/>
    <property type="match status" value="1"/>
</dbReference>
<dbReference type="PROSITE" id="PS50801">
    <property type="entry name" value="STAS"/>
    <property type="match status" value="1"/>
</dbReference>
<gene>
    <name evidence="2" type="ORF">E1742_16815</name>
</gene>
<evidence type="ECO:0000313" key="2">
    <source>
        <dbReference type="EMBL" id="QBQ37649.1"/>
    </source>
</evidence>
<protein>
    <submittedName>
        <fullName evidence="2">STAS domain-containing protein</fullName>
    </submittedName>
</protein>
<dbReference type="InterPro" id="IPR002645">
    <property type="entry name" value="STAS_dom"/>
</dbReference>
<evidence type="ECO:0000259" key="1">
    <source>
        <dbReference type="PROSITE" id="PS50801"/>
    </source>
</evidence>
<dbReference type="Pfam" id="PF13466">
    <property type="entry name" value="STAS_2"/>
    <property type="match status" value="1"/>
</dbReference>
<feature type="domain" description="STAS" evidence="1">
    <location>
        <begin position="36"/>
        <end position="85"/>
    </location>
</feature>
<sequence length="129" mass="13592">MAESANNMLSLTALTVDNATAALEHGLAAIAAGQNVFDLRNVVAVDSAAVSVMLAWQRAAANAGIKLELVNLPAILKSLTKLYGVCALVSPSCATSRRATLPRPPNCIIIDPRLNPRPRLYRRFSAGPA</sequence>
<dbReference type="InterPro" id="IPR036513">
    <property type="entry name" value="STAS_dom_sf"/>
</dbReference>
<evidence type="ECO:0000313" key="3">
    <source>
        <dbReference type="Proteomes" id="UP000294359"/>
    </source>
</evidence>